<dbReference type="WBParaSite" id="ASIM_0000700601-mRNA-1">
    <property type="protein sequence ID" value="ASIM_0000700601-mRNA-1"/>
    <property type="gene ID" value="ASIM_0000700601"/>
</dbReference>
<feature type="region of interest" description="Disordered" evidence="1">
    <location>
        <begin position="1"/>
        <end position="62"/>
    </location>
</feature>
<organism evidence="2">
    <name type="scientific">Anisakis simplex</name>
    <name type="common">Herring worm</name>
    <dbReference type="NCBI Taxonomy" id="6269"/>
    <lineage>
        <taxon>Eukaryota</taxon>
        <taxon>Metazoa</taxon>
        <taxon>Ecdysozoa</taxon>
        <taxon>Nematoda</taxon>
        <taxon>Chromadorea</taxon>
        <taxon>Rhabditida</taxon>
        <taxon>Spirurina</taxon>
        <taxon>Ascaridomorpha</taxon>
        <taxon>Ascaridoidea</taxon>
        <taxon>Anisakidae</taxon>
        <taxon>Anisakis</taxon>
        <taxon>Anisakis simplex complex</taxon>
    </lineage>
</organism>
<evidence type="ECO:0000256" key="1">
    <source>
        <dbReference type="SAM" id="MobiDB-lite"/>
    </source>
</evidence>
<protein>
    <submittedName>
        <fullName evidence="2">Ovule protein</fullName>
    </submittedName>
</protein>
<name>A0A0M3JH95_ANISI</name>
<sequence length="80" mass="8613">LAETLSNKARQENLFKLRPGSSETCGPRGMQNSFNVNQKGQQSGESNDGAARSVAHDTKRGSPIEVCMSPSVLFAIKESM</sequence>
<accession>A0A0M3JH95</accession>
<evidence type="ECO:0000313" key="2">
    <source>
        <dbReference type="WBParaSite" id="ASIM_0000700601-mRNA-1"/>
    </source>
</evidence>
<dbReference type="AlphaFoldDB" id="A0A0M3JH95"/>
<proteinExistence type="predicted"/>
<reference evidence="2" key="1">
    <citation type="submission" date="2017-02" db="UniProtKB">
        <authorList>
            <consortium name="WormBaseParasite"/>
        </authorList>
    </citation>
    <scope>IDENTIFICATION</scope>
</reference>
<feature type="compositionally biased region" description="Polar residues" evidence="1">
    <location>
        <begin position="30"/>
        <end position="46"/>
    </location>
</feature>